<proteinExistence type="predicted"/>
<accession>A0A327Y7C8</accession>
<evidence type="ECO:0000313" key="5">
    <source>
        <dbReference type="Proteomes" id="UP000248555"/>
    </source>
</evidence>
<dbReference type="InterPro" id="IPR021176">
    <property type="entry name" value="Competence-induced_CoiA"/>
</dbReference>
<gene>
    <name evidence="4" type="ORF">B0I26_11453</name>
</gene>
<dbReference type="Pfam" id="PF25166">
    <property type="entry name" value="CoiA_C"/>
    <property type="match status" value="1"/>
</dbReference>
<dbReference type="AlphaFoldDB" id="A0A327Y7C8"/>
<comment type="caution">
    <text evidence="4">The sequence shown here is derived from an EMBL/GenBank/DDBJ whole genome shotgun (WGS) entry which is preliminary data.</text>
</comment>
<reference evidence="4 5" key="1">
    <citation type="submission" date="2018-06" db="EMBL/GenBank/DDBJ databases">
        <title>Genomic Encyclopedia of Type Strains, Phase III (KMG-III): the genomes of soil and plant-associated and newly described type strains.</title>
        <authorList>
            <person name="Whitman W."/>
        </authorList>
    </citation>
    <scope>NUCLEOTIDE SEQUENCE [LARGE SCALE GENOMIC DNA]</scope>
    <source>
        <strain evidence="4 5">CGMCC 1.8979</strain>
    </source>
</reference>
<dbReference type="InterPro" id="IPR057252">
    <property type="entry name" value="CoiA_C"/>
</dbReference>
<keyword evidence="5" id="KW-1185">Reference proteome</keyword>
<dbReference type="Pfam" id="PF25164">
    <property type="entry name" value="CoiA_N"/>
    <property type="match status" value="1"/>
</dbReference>
<evidence type="ECO:0000259" key="3">
    <source>
        <dbReference type="Pfam" id="PF25166"/>
    </source>
</evidence>
<dbReference type="EMBL" id="QLMH01000014">
    <property type="protein sequence ID" value="RAK17048.1"/>
    <property type="molecule type" value="Genomic_DNA"/>
</dbReference>
<dbReference type="InterPro" id="IPR010330">
    <property type="entry name" value="CoiA_nuc"/>
</dbReference>
<dbReference type="RefSeq" id="WP_181502913.1">
    <property type="nucleotide sequence ID" value="NZ_QLMH01000014.1"/>
</dbReference>
<feature type="domain" description="Competence protein CoiA-like N-terminal" evidence="2">
    <location>
        <begin position="15"/>
        <end position="63"/>
    </location>
</feature>
<dbReference type="PIRSF" id="PIRSF007487">
    <property type="entry name" value="Competence-induced_CoiA_bac"/>
    <property type="match status" value="1"/>
</dbReference>
<protein>
    <submittedName>
        <fullName evidence="4">Competence CoiA-like predicted nuclease</fullName>
    </submittedName>
</protein>
<dbReference type="Proteomes" id="UP000248555">
    <property type="component" value="Unassembled WGS sequence"/>
</dbReference>
<organism evidence="4 5">
    <name type="scientific">Paranoxybacillus vitaminiphilus</name>
    <dbReference type="NCBI Taxonomy" id="581036"/>
    <lineage>
        <taxon>Bacteria</taxon>
        <taxon>Bacillati</taxon>
        <taxon>Bacillota</taxon>
        <taxon>Bacilli</taxon>
        <taxon>Bacillales</taxon>
        <taxon>Anoxybacillaceae</taxon>
        <taxon>Paranoxybacillus</taxon>
    </lineage>
</organism>
<evidence type="ECO:0000259" key="2">
    <source>
        <dbReference type="Pfam" id="PF25164"/>
    </source>
</evidence>
<feature type="domain" description="Competence protein CoiA C-terminal" evidence="3">
    <location>
        <begin position="235"/>
        <end position="379"/>
    </location>
</feature>
<feature type="domain" description="Competence protein CoiA nuclease-like" evidence="1">
    <location>
        <begin position="68"/>
        <end position="223"/>
    </location>
</feature>
<dbReference type="InterPro" id="IPR057253">
    <property type="entry name" value="CoiA-like_N"/>
</dbReference>
<name>A0A327Y7C8_9BACL</name>
<dbReference type="Pfam" id="PF06054">
    <property type="entry name" value="CoiA_nuc"/>
    <property type="match status" value="1"/>
</dbReference>
<evidence type="ECO:0000259" key="1">
    <source>
        <dbReference type="Pfam" id="PF06054"/>
    </source>
</evidence>
<sequence>MLVALLKNGSPISLLDDWSIEQLDWLRKKETFICPVCKNEVVLKLGRKRITHFAHRKEAVCAIEHETESSYHLAGKADLFQWLKRQGLEIKLEPYLQSIRQRPDLLFSYKGKTYAIEYQCSTISEELFRKRTASFLKAGIKPLWILGANRFHRSSAYSFRLSAFQWLFAHPALPPSHLLILYYCPQTKRFFRIVPLASFSVYNTFSTVIIDSVERLSFEKLFHIDSISLPSMFWHEWFMQKKRWRLTFPFYPTKENRLVCTYFYKHNIVPALFPIEAGLPIKYGYLFETPPFIWQTYIFIVMMKKQKNGMFYFSDVYSSISQMVRTRKLKVRNLPLHYFRAINEYLLLLVQLGYIKIVNSTTFQLIKPFTVPKTIEEALKMDYELLKIIEKRGFIL</sequence>
<evidence type="ECO:0000313" key="4">
    <source>
        <dbReference type="EMBL" id="RAK17048.1"/>
    </source>
</evidence>